<dbReference type="STRING" id="1907.SGLAU_28905"/>
<evidence type="ECO:0000313" key="2">
    <source>
        <dbReference type="Proteomes" id="UP000029482"/>
    </source>
</evidence>
<organism evidence="1 2">
    <name type="scientific">Streptomyces glaucescens</name>
    <dbReference type="NCBI Taxonomy" id="1907"/>
    <lineage>
        <taxon>Bacteria</taxon>
        <taxon>Bacillati</taxon>
        <taxon>Actinomycetota</taxon>
        <taxon>Actinomycetes</taxon>
        <taxon>Kitasatosporales</taxon>
        <taxon>Streptomycetaceae</taxon>
        <taxon>Streptomyces</taxon>
    </lineage>
</organism>
<dbReference type="Pfam" id="PF07366">
    <property type="entry name" value="SnoaL"/>
    <property type="match status" value="1"/>
</dbReference>
<name>A0A089XKI4_STRGA</name>
<protein>
    <recommendedName>
        <fullName evidence="3">Ester cyclase</fullName>
    </recommendedName>
</protein>
<sequence>MRGDASVQDANKALARYWFDEGWTRGNVGVADRVFAPGFLLDGEPVGPEGPRRSVRRRHAAFAGLTVEVGLQIAEGPWVATWFTTRATHVGEFAGIAPTGRTVTSEGVQLWRVEDGLVVEDRNVFDLWKVLSQLGATNRNG</sequence>
<evidence type="ECO:0000313" key="1">
    <source>
        <dbReference type="EMBL" id="AIS01715.1"/>
    </source>
</evidence>
<dbReference type="Proteomes" id="UP000029482">
    <property type="component" value="Chromosome"/>
</dbReference>
<evidence type="ECO:0008006" key="3">
    <source>
        <dbReference type="Google" id="ProtNLM"/>
    </source>
</evidence>
<keyword evidence="2" id="KW-1185">Reference proteome</keyword>
<dbReference type="PANTHER" id="PTHR38436:SF1">
    <property type="entry name" value="ESTER CYCLASE"/>
    <property type="match status" value="1"/>
</dbReference>
<dbReference type="PANTHER" id="PTHR38436">
    <property type="entry name" value="POLYKETIDE CYCLASE SNOAL-LIKE DOMAIN"/>
    <property type="match status" value="1"/>
</dbReference>
<dbReference type="AlphaFoldDB" id="A0A089XKI4"/>
<dbReference type="eggNOG" id="COG5485">
    <property type="taxonomic scope" value="Bacteria"/>
</dbReference>
<dbReference type="GO" id="GO:0030638">
    <property type="term" value="P:polyketide metabolic process"/>
    <property type="evidence" value="ECO:0007669"/>
    <property type="project" value="InterPro"/>
</dbReference>
<dbReference type="SUPFAM" id="SSF54427">
    <property type="entry name" value="NTF2-like"/>
    <property type="match status" value="1"/>
</dbReference>
<proteinExistence type="predicted"/>
<dbReference type="InterPro" id="IPR032710">
    <property type="entry name" value="NTF2-like_dom_sf"/>
</dbReference>
<reference evidence="2" key="1">
    <citation type="journal article" date="2015" name="J. Biotechnol.">
        <title>Complete genome sequence of the actinobacterium Streptomyces glaucescens GLA.O (DSM 40922) consisting of a linear chromosome and one linear plasmid.</title>
        <authorList>
            <person name="Ortseifen V."/>
            <person name="Winkler A."/>
            <person name="Albersmeier A."/>
            <person name="Wendler S."/>
            <person name="Puhler A."/>
            <person name="Kalinowski J."/>
            <person name="Ruckert C."/>
        </authorList>
    </citation>
    <scope>NUCLEOTIDE SEQUENCE [LARGE SCALE GENOMIC DNA]</scope>
    <source>
        <strain evidence="2">DSM 40922 / GLA O</strain>
    </source>
</reference>
<dbReference type="InterPro" id="IPR009959">
    <property type="entry name" value="Cyclase_SnoaL-like"/>
</dbReference>
<dbReference type="EMBL" id="CP009438">
    <property type="protein sequence ID" value="AIS01715.1"/>
    <property type="molecule type" value="Genomic_DNA"/>
</dbReference>
<dbReference type="Gene3D" id="3.10.450.50">
    <property type="match status" value="1"/>
</dbReference>
<accession>A0A089XKI4</accession>
<dbReference type="HOGENOM" id="CLU_100997_5_0_11"/>
<dbReference type="KEGG" id="sgu:SGLAU_28905"/>
<gene>
    <name evidence="1" type="ORF">SGLAU_28905</name>
</gene>